<dbReference type="Proteomes" id="UP000029453">
    <property type="component" value="Unassembled WGS sequence"/>
</dbReference>
<dbReference type="Pfam" id="PF22590">
    <property type="entry name" value="Cas3-like_C_2"/>
    <property type="match status" value="1"/>
</dbReference>
<dbReference type="GO" id="GO:0016887">
    <property type="term" value="F:ATP hydrolysis activity"/>
    <property type="evidence" value="ECO:0007669"/>
    <property type="project" value="TreeGrafter"/>
</dbReference>
<feature type="domain" description="Helicase ATP-binding" evidence="10">
    <location>
        <begin position="261"/>
        <end position="453"/>
    </location>
</feature>
<keyword evidence="9" id="KW-0051">Antiviral defense</keyword>
<dbReference type="GO" id="GO:0051607">
    <property type="term" value="P:defense response to virus"/>
    <property type="evidence" value="ECO:0007669"/>
    <property type="project" value="UniProtKB-KW"/>
</dbReference>
<dbReference type="CDD" id="cd17930">
    <property type="entry name" value="DEXHc_cas3"/>
    <property type="match status" value="1"/>
</dbReference>
<evidence type="ECO:0000256" key="9">
    <source>
        <dbReference type="ARBA" id="ARBA00023118"/>
    </source>
</evidence>
<dbReference type="GO" id="GO:0004518">
    <property type="term" value="F:nuclease activity"/>
    <property type="evidence" value="ECO:0007669"/>
    <property type="project" value="UniProtKB-KW"/>
</dbReference>
<protein>
    <submittedName>
        <fullName evidence="13">Predicted helicase</fullName>
    </submittedName>
</protein>
<comment type="similarity">
    <text evidence="2">In the central section; belongs to the CRISPR-associated helicase Cas3 family.</text>
</comment>
<dbReference type="InterPro" id="IPR038257">
    <property type="entry name" value="CRISPR-assoc_Cas3_HD_sf"/>
</dbReference>
<dbReference type="SMART" id="SM00490">
    <property type="entry name" value="HELICc"/>
    <property type="match status" value="1"/>
</dbReference>
<dbReference type="GO" id="GO:0046872">
    <property type="term" value="F:metal ion binding"/>
    <property type="evidence" value="ECO:0007669"/>
    <property type="project" value="UniProtKB-KW"/>
</dbReference>
<dbReference type="Pfam" id="PF00270">
    <property type="entry name" value="DEAD"/>
    <property type="match status" value="1"/>
</dbReference>
<dbReference type="GO" id="GO:0005524">
    <property type="term" value="F:ATP binding"/>
    <property type="evidence" value="ECO:0007669"/>
    <property type="project" value="UniProtKB-KW"/>
</dbReference>
<evidence type="ECO:0000256" key="3">
    <source>
        <dbReference type="ARBA" id="ARBA00022722"/>
    </source>
</evidence>
<keyword evidence="7 13" id="KW-0347">Helicase</keyword>
<evidence type="ECO:0000313" key="14">
    <source>
        <dbReference type="Proteomes" id="UP000029453"/>
    </source>
</evidence>
<dbReference type="GO" id="GO:0004386">
    <property type="term" value="F:helicase activity"/>
    <property type="evidence" value="ECO:0007669"/>
    <property type="project" value="UniProtKB-KW"/>
</dbReference>
<dbReference type="Gene3D" id="1.10.3210.30">
    <property type="match status" value="1"/>
</dbReference>
<dbReference type="SMART" id="SM00487">
    <property type="entry name" value="DEXDc"/>
    <property type="match status" value="1"/>
</dbReference>
<comment type="similarity">
    <text evidence="1">In the N-terminal section; belongs to the CRISPR-associated nuclease Cas3-HD family.</text>
</comment>
<organism evidence="13 14">
    <name type="scientific">Paenibacillus popilliae ATCC 14706</name>
    <dbReference type="NCBI Taxonomy" id="1212764"/>
    <lineage>
        <taxon>Bacteria</taxon>
        <taxon>Bacillati</taxon>
        <taxon>Bacillota</taxon>
        <taxon>Bacilli</taxon>
        <taxon>Bacillales</taxon>
        <taxon>Paenibacillaceae</taxon>
        <taxon>Paenibacillus</taxon>
    </lineage>
</organism>
<evidence type="ECO:0000259" key="12">
    <source>
        <dbReference type="PROSITE" id="PS51643"/>
    </source>
</evidence>
<evidence type="ECO:0000256" key="7">
    <source>
        <dbReference type="ARBA" id="ARBA00022806"/>
    </source>
</evidence>
<evidence type="ECO:0000256" key="8">
    <source>
        <dbReference type="ARBA" id="ARBA00022840"/>
    </source>
</evidence>
<dbReference type="InterPro" id="IPR052511">
    <property type="entry name" value="ATP-dep_Helicase"/>
</dbReference>
<evidence type="ECO:0000259" key="11">
    <source>
        <dbReference type="PROSITE" id="PS51194"/>
    </source>
</evidence>
<dbReference type="InterPro" id="IPR011545">
    <property type="entry name" value="DEAD/DEAH_box_helicase_dom"/>
</dbReference>
<evidence type="ECO:0000256" key="1">
    <source>
        <dbReference type="ARBA" id="ARBA00006847"/>
    </source>
</evidence>
<dbReference type="InterPro" id="IPR054712">
    <property type="entry name" value="Cas3-like_dom"/>
</dbReference>
<keyword evidence="5" id="KW-0547">Nucleotide-binding</keyword>
<dbReference type="NCBIfam" id="TIGR01587">
    <property type="entry name" value="cas3_core"/>
    <property type="match status" value="1"/>
</dbReference>
<dbReference type="EMBL" id="BALG01000005">
    <property type="protein sequence ID" value="GAC40773.1"/>
    <property type="molecule type" value="Genomic_DNA"/>
</dbReference>
<dbReference type="CDD" id="cd09641">
    <property type="entry name" value="Cas3''_I"/>
    <property type="match status" value="1"/>
</dbReference>
<keyword evidence="4" id="KW-0479">Metal-binding</keyword>
<gene>
    <name evidence="13" type="ORF">PPOP_0100</name>
</gene>
<feature type="domain" description="HD Cas3-type" evidence="12">
    <location>
        <begin position="10"/>
        <end position="203"/>
    </location>
</feature>
<dbReference type="Gene3D" id="3.40.50.300">
    <property type="entry name" value="P-loop containing nucleotide triphosphate hydrolases"/>
    <property type="match status" value="2"/>
</dbReference>
<dbReference type="PROSITE" id="PS51643">
    <property type="entry name" value="HD_CAS3"/>
    <property type="match status" value="1"/>
</dbReference>
<evidence type="ECO:0000313" key="13">
    <source>
        <dbReference type="EMBL" id="GAC40773.1"/>
    </source>
</evidence>
<dbReference type="InterPro" id="IPR006483">
    <property type="entry name" value="CRISPR-assoc_Cas3_HD"/>
</dbReference>
<sequence length="825" mass="93467">MRSIAHIRVSDGKVQTVEQHLLEVKTLAEAYGKKLNIPHVTGLAGMLHDMGKYTREFSGYILAAVSGVADRPRRGDVDHSTAGGKLLYERFHSNGKALYQGILAEVVGNAIISHHSYLKDFLSPDLESPYLKRVSIKKIAEFEQSVEAFFTYVMSEQDFQQYVDQAVVEIEQYLARKPAQSMEQQLMFLTKFVFSALIDADRTNTRWFEMGEPDEPDRNTKELFSSYYERLMAQVHSFKKDKHARTPIALLRSEMSELCERFAAKPSSIYTLSIPTGGGKTLASLRYALKHALTFDKKRIIYVVPFTTIIEQNAAAVRNLLQDEANILEHHSNVVEVEDDDDEQDGVAVTSRQKANLAKDNWDTPIIFTTMVQFLNVFYAHGSRNIRRLHNLCEAVIIFDEVQKVPTHCISLFNQALNFLKEHGNSSIVLCTATQPALQFVEQKLEIAEDAEMISHIDQVIDAFKRVELIDKATDRAWNTEQLACFVQDAIQEAGNMLVILNTKSVVKALYERLQAMREQNQFGAGKEIFVYHLSTSMCAAHRFAILEKVRAHLEREERVVCVSTQLIEAGVDVSFDCVIRSLAGLDSIAQAAGRCNRHGKDEVRNVYIIDHAEENLKHLKEIQIGKELTRTMLIDRKRDAAAYGGQLLSRQAMESYFQRFYMRLEADLHYFVSKLRKDMTALLYAGRKEADSYFQAYHQKKKKEQAKDTWLPLFLANSYGTAAQHFHVIDDHTRSVIVPYGEKGKEVIADLNGGGTIDDLTRLLKRAQPFTVNLYEHDLRQLDRSGGLESCLDGKVFVLKEGAYSEHVGVALNSDSGMGFLGCF</sequence>
<dbReference type="OrthoDB" id="9810236at2"/>
<dbReference type="InterPro" id="IPR006474">
    <property type="entry name" value="Helicase_Cas3_CRISPR-ass_core"/>
</dbReference>
<dbReference type="InterPro" id="IPR027417">
    <property type="entry name" value="P-loop_NTPase"/>
</dbReference>
<dbReference type="PROSITE" id="PS51194">
    <property type="entry name" value="HELICASE_CTER"/>
    <property type="match status" value="1"/>
</dbReference>
<dbReference type="PANTHER" id="PTHR47962:SF5">
    <property type="entry name" value="ATP-DEPENDENT HELICASE LHR-RELATED"/>
    <property type="match status" value="1"/>
</dbReference>
<evidence type="ECO:0000256" key="2">
    <source>
        <dbReference type="ARBA" id="ARBA00009046"/>
    </source>
</evidence>
<dbReference type="SUPFAM" id="SSF109604">
    <property type="entry name" value="HD-domain/PDEase-like"/>
    <property type="match status" value="1"/>
</dbReference>
<dbReference type="SUPFAM" id="SSF52540">
    <property type="entry name" value="P-loop containing nucleoside triphosphate hydrolases"/>
    <property type="match status" value="1"/>
</dbReference>
<keyword evidence="14" id="KW-1185">Reference proteome</keyword>
<name>M9M136_PAEPP</name>
<comment type="caution">
    <text evidence="13">The sequence shown here is derived from an EMBL/GenBank/DDBJ whole genome shotgun (WGS) entry which is preliminary data.</text>
</comment>
<dbReference type="InterPro" id="IPR006674">
    <property type="entry name" value="HD_domain"/>
</dbReference>
<feature type="domain" description="Helicase C-terminal" evidence="11">
    <location>
        <begin position="486"/>
        <end position="645"/>
    </location>
</feature>
<dbReference type="NCBIfam" id="TIGR01596">
    <property type="entry name" value="cas3_HD"/>
    <property type="match status" value="1"/>
</dbReference>
<reference evidence="13 14" key="1">
    <citation type="submission" date="2012-10" db="EMBL/GenBank/DDBJ databases">
        <title>Draft Genome Sequence of Paenibacillus popilliae ATCC 14706T.</title>
        <authorList>
            <person name="Iiyama K."/>
            <person name="Mori K."/>
            <person name="Mon H."/>
            <person name="Chieda Y."/>
            <person name="Lee J.M."/>
            <person name="Kusakabe T."/>
            <person name="Tashiro K."/>
            <person name="Asano S."/>
            <person name="Yasunaga-Aoki C."/>
            <person name="Shimizu S."/>
        </authorList>
    </citation>
    <scope>NUCLEOTIDE SEQUENCE [LARGE SCALE GENOMIC DNA]</scope>
    <source>
        <strain evidence="13 14">ATCC 14706</strain>
    </source>
</reference>
<dbReference type="GO" id="GO:0003677">
    <property type="term" value="F:DNA binding"/>
    <property type="evidence" value="ECO:0007669"/>
    <property type="project" value="TreeGrafter"/>
</dbReference>
<keyword evidence="8" id="KW-0067">ATP-binding</keyword>
<evidence type="ECO:0000256" key="4">
    <source>
        <dbReference type="ARBA" id="ARBA00022723"/>
    </source>
</evidence>
<dbReference type="Pfam" id="PF01966">
    <property type="entry name" value="HD"/>
    <property type="match status" value="1"/>
</dbReference>
<dbReference type="PROSITE" id="PS51192">
    <property type="entry name" value="HELICASE_ATP_BIND_1"/>
    <property type="match status" value="1"/>
</dbReference>
<dbReference type="AlphaFoldDB" id="M9M136"/>
<dbReference type="InterPro" id="IPR001650">
    <property type="entry name" value="Helicase_C-like"/>
</dbReference>
<proteinExistence type="inferred from homology"/>
<evidence type="ECO:0000256" key="6">
    <source>
        <dbReference type="ARBA" id="ARBA00022801"/>
    </source>
</evidence>
<keyword evidence="3" id="KW-0540">Nuclease</keyword>
<dbReference type="InterPro" id="IPR014001">
    <property type="entry name" value="Helicase_ATP-bd"/>
</dbReference>
<evidence type="ECO:0000256" key="5">
    <source>
        <dbReference type="ARBA" id="ARBA00022741"/>
    </source>
</evidence>
<accession>M9M136</accession>
<dbReference type="PANTHER" id="PTHR47962">
    <property type="entry name" value="ATP-DEPENDENT HELICASE LHR-RELATED-RELATED"/>
    <property type="match status" value="1"/>
</dbReference>
<dbReference type="RefSeq" id="WP_006283988.1">
    <property type="nucleotide sequence ID" value="NZ_BALG01000005.1"/>
</dbReference>
<keyword evidence="6" id="KW-0378">Hydrolase</keyword>
<evidence type="ECO:0000259" key="10">
    <source>
        <dbReference type="PROSITE" id="PS51192"/>
    </source>
</evidence>